<dbReference type="Proteomes" id="UP000183104">
    <property type="component" value="Unassembled WGS sequence"/>
</dbReference>
<dbReference type="InterPro" id="IPR019734">
    <property type="entry name" value="TPR_rpt"/>
</dbReference>
<name>A0A1G5HRE9_9GAMM</name>
<sequence length="548" mass="62066">MRAHTRARALIGAFLLALAPLLAAQETAEQAPLFEGLGDHHHAVTTDSESAQRYFDQGLILAFGFNHAEAYRSFRQAAELDPDCAMAWWGAAWVLGPNINAAMDPAQAPEAWELLQKAQAAAEGASDREKAYIEALAKRYGPEALEDRSSRDQAFAEAMGKVAKRYPDDLDAQVIHAEALMTTTPWDYWREDGKPKAVTQTILTTLQGVLRRAPDHPMANHLLIHAVEAARPLQGLEEAKRLEDLVPGAGHLVHMPAHIYIRLGRYHEATRANLRAIEADQRYLEQVDTQGAYRLGYVPHNYHFGWATATFEGRSELAIRLAREMAEMVDREAMRERSLTTLQHYWITPLYALVRFGRWEEILARPEPAEDLVYPRAVWHYARGMAYTRKGDLEAAREELRRLDALRDHPDLKWVTVWDINKSRHILEIASHALTGELAAAAEDYEAAIASLEQAVEREDALNYDEPPTWHYPTRQSLGAVLLEAGRVERAEAVYRADLARFPENGWSLFGLLESLRRQGELEEARAVQRRFRQAWRHADVVLTGSRF</sequence>
<dbReference type="PROSITE" id="PS50005">
    <property type="entry name" value="TPR"/>
    <property type="match status" value="1"/>
</dbReference>
<keyword evidence="2" id="KW-0732">Signal</keyword>
<organism evidence="3 4">
    <name type="scientific">Thiohalorhabdus denitrificans</name>
    <dbReference type="NCBI Taxonomy" id="381306"/>
    <lineage>
        <taxon>Bacteria</taxon>
        <taxon>Pseudomonadati</taxon>
        <taxon>Pseudomonadota</taxon>
        <taxon>Gammaproteobacteria</taxon>
        <taxon>Thiohalorhabdales</taxon>
        <taxon>Thiohalorhabdaceae</taxon>
        <taxon>Thiohalorhabdus</taxon>
    </lineage>
</organism>
<dbReference type="InterPro" id="IPR011990">
    <property type="entry name" value="TPR-like_helical_dom_sf"/>
</dbReference>
<reference evidence="4" key="1">
    <citation type="submission" date="2016-10" db="EMBL/GenBank/DDBJ databases">
        <authorList>
            <person name="Varghese N."/>
        </authorList>
    </citation>
    <scope>NUCLEOTIDE SEQUENCE [LARGE SCALE GENOMIC DNA]</scope>
    <source>
        <strain evidence="4">HL 19</strain>
    </source>
</reference>
<dbReference type="RefSeq" id="WP_054964595.1">
    <property type="nucleotide sequence ID" value="NZ_FMUN01000011.1"/>
</dbReference>
<evidence type="ECO:0000313" key="3">
    <source>
        <dbReference type="EMBL" id="SCY66261.1"/>
    </source>
</evidence>
<dbReference type="PANTHER" id="PTHR45588">
    <property type="entry name" value="TPR DOMAIN-CONTAINING PROTEIN"/>
    <property type="match status" value="1"/>
</dbReference>
<dbReference type="AlphaFoldDB" id="A0A1G5HRE9"/>
<feature type="signal peptide" evidence="2">
    <location>
        <begin position="1"/>
        <end position="24"/>
    </location>
</feature>
<gene>
    <name evidence="3" type="ORF">SAMN05661077_0066</name>
</gene>
<evidence type="ECO:0000256" key="1">
    <source>
        <dbReference type="PROSITE-ProRule" id="PRU00339"/>
    </source>
</evidence>
<proteinExistence type="predicted"/>
<dbReference type="PANTHER" id="PTHR45588:SF1">
    <property type="entry name" value="WW DOMAIN-CONTAINING PROTEIN"/>
    <property type="match status" value="1"/>
</dbReference>
<keyword evidence="1" id="KW-0802">TPR repeat</keyword>
<accession>A0A1G5HRE9</accession>
<feature type="chain" id="PRO_5010343135" evidence="2">
    <location>
        <begin position="25"/>
        <end position="548"/>
    </location>
</feature>
<dbReference type="Pfam" id="PF13181">
    <property type="entry name" value="TPR_8"/>
    <property type="match status" value="1"/>
</dbReference>
<dbReference type="EMBL" id="FMUN01000011">
    <property type="protein sequence ID" value="SCY66261.1"/>
    <property type="molecule type" value="Genomic_DNA"/>
</dbReference>
<dbReference type="Gene3D" id="1.25.40.10">
    <property type="entry name" value="Tetratricopeptide repeat domain"/>
    <property type="match status" value="2"/>
</dbReference>
<evidence type="ECO:0000313" key="4">
    <source>
        <dbReference type="Proteomes" id="UP000183104"/>
    </source>
</evidence>
<dbReference type="SUPFAM" id="SSF48452">
    <property type="entry name" value="TPR-like"/>
    <property type="match status" value="2"/>
</dbReference>
<dbReference type="STRING" id="381306.AN478_00095"/>
<dbReference type="SMART" id="SM00028">
    <property type="entry name" value="TPR"/>
    <property type="match status" value="4"/>
</dbReference>
<dbReference type="OrthoDB" id="9778494at2"/>
<protein>
    <submittedName>
        <fullName evidence="3">Tetratricopeptide repeat-containing protein</fullName>
    </submittedName>
</protein>
<feature type="repeat" description="TPR" evidence="1">
    <location>
        <begin position="51"/>
        <end position="84"/>
    </location>
</feature>
<keyword evidence="4" id="KW-1185">Reference proteome</keyword>
<evidence type="ECO:0000256" key="2">
    <source>
        <dbReference type="SAM" id="SignalP"/>
    </source>
</evidence>